<reference evidence="2" key="1">
    <citation type="journal article" date="2020" name="Nat. Commun.">
        <title>Genome sequence of the cluster root forming white lupin.</title>
        <authorList>
            <person name="Hufnagel B."/>
            <person name="Marques A."/>
            <person name="Soriano A."/>
            <person name="Marques L."/>
            <person name="Divol F."/>
            <person name="Doumas P."/>
            <person name="Sallet E."/>
            <person name="Mancinotti D."/>
            <person name="Carrere S."/>
            <person name="Marande W."/>
            <person name="Arribat S."/>
            <person name="Keller J."/>
            <person name="Huneau C."/>
            <person name="Blein T."/>
            <person name="Aime D."/>
            <person name="Laguerre M."/>
            <person name="Taylor J."/>
            <person name="Schubert V."/>
            <person name="Nelson M."/>
            <person name="Geu-Flores F."/>
            <person name="Crespi M."/>
            <person name="Gallardo-Guerrero K."/>
            <person name="Delaux P.-M."/>
            <person name="Salse J."/>
            <person name="Berges H."/>
            <person name="Guyot R."/>
            <person name="Gouzy J."/>
            <person name="Peret B."/>
        </authorList>
    </citation>
    <scope>NUCLEOTIDE SEQUENCE [LARGE SCALE GENOMIC DNA]</scope>
    <source>
        <strain evidence="2">cv. Amiga</strain>
    </source>
</reference>
<evidence type="ECO:0000313" key="1">
    <source>
        <dbReference type="EMBL" id="KAE9593712.1"/>
    </source>
</evidence>
<protein>
    <submittedName>
        <fullName evidence="1">Uncharacterized protein</fullName>
    </submittedName>
</protein>
<comment type="caution">
    <text evidence="1">The sequence shown here is derived from an EMBL/GenBank/DDBJ whole genome shotgun (WGS) entry which is preliminary data.</text>
</comment>
<dbReference type="Proteomes" id="UP000447434">
    <property type="component" value="Chromosome 18"/>
</dbReference>
<dbReference type="EMBL" id="WOCE01000018">
    <property type="protein sequence ID" value="KAE9593712.1"/>
    <property type="molecule type" value="Genomic_DNA"/>
</dbReference>
<sequence length="109" mass="12612">MQKVIFFSNWDLHGSYFPLVEGGYSTENESSDIQLINDYPIYTTLEPENGFYYDTFDGAEFSTHSSFLNSSFDISNSEKPKAVWHKILKCLISIKRDASARRNSNLFYD</sequence>
<name>A0A6A4NWH9_LUPAL</name>
<dbReference type="AlphaFoldDB" id="A0A6A4NWH9"/>
<organism evidence="1 2">
    <name type="scientific">Lupinus albus</name>
    <name type="common">White lupine</name>
    <name type="synonym">Lupinus termis</name>
    <dbReference type="NCBI Taxonomy" id="3870"/>
    <lineage>
        <taxon>Eukaryota</taxon>
        <taxon>Viridiplantae</taxon>
        <taxon>Streptophyta</taxon>
        <taxon>Embryophyta</taxon>
        <taxon>Tracheophyta</taxon>
        <taxon>Spermatophyta</taxon>
        <taxon>Magnoliopsida</taxon>
        <taxon>eudicotyledons</taxon>
        <taxon>Gunneridae</taxon>
        <taxon>Pentapetalae</taxon>
        <taxon>rosids</taxon>
        <taxon>fabids</taxon>
        <taxon>Fabales</taxon>
        <taxon>Fabaceae</taxon>
        <taxon>Papilionoideae</taxon>
        <taxon>50 kb inversion clade</taxon>
        <taxon>genistoids sensu lato</taxon>
        <taxon>core genistoids</taxon>
        <taxon>Genisteae</taxon>
        <taxon>Lupinus</taxon>
    </lineage>
</organism>
<proteinExistence type="predicted"/>
<accession>A0A6A4NWH9</accession>
<keyword evidence="2" id="KW-1185">Reference proteome</keyword>
<evidence type="ECO:0000313" key="2">
    <source>
        <dbReference type="Proteomes" id="UP000447434"/>
    </source>
</evidence>
<gene>
    <name evidence="1" type="ORF">Lalb_Chr18g0046011</name>
</gene>